<protein>
    <recommendedName>
        <fullName evidence="3">Retrotransposon protein</fullName>
    </recommendedName>
</protein>
<dbReference type="PANTHER" id="PTHR46250:SF15">
    <property type="entry name" value="OS01G0523800 PROTEIN"/>
    <property type="match status" value="1"/>
</dbReference>
<proteinExistence type="predicted"/>
<evidence type="ECO:0008006" key="3">
    <source>
        <dbReference type="Google" id="ProtNLM"/>
    </source>
</evidence>
<sequence>MNGRETFSSGRRTTNVVQSFARSCMKWTIDQGTALVNSLVNLVNMGGWKVDNGQFKGGYQHELKRLMKEKLVRLRNKSFPYYDELDYVYGKDRVTGGGAENPADVVEDITLNEQEHQAQHVESPFLGIKMLSKRKITL</sequence>
<name>A0AAP0HID4_9MAGN</name>
<dbReference type="AlphaFoldDB" id="A0AAP0HID4"/>
<evidence type="ECO:0000313" key="1">
    <source>
        <dbReference type="EMBL" id="KAK9085471.1"/>
    </source>
</evidence>
<dbReference type="EMBL" id="JBBNAE010000011">
    <property type="protein sequence ID" value="KAK9085471.1"/>
    <property type="molecule type" value="Genomic_DNA"/>
</dbReference>
<gene>
    <name evidence="1" type="ORF">Sjap_025882</name>
</gene>
<organism evidence="1 2">
    <name type="scientific">Stephania japonica</name>
    <dbReference type="NCBI Taxonomy" id="461633"/>
    <lineage>
        <taxon>Eukaryota</taxon>
        <taxon>Viridiplantae</taxon>
        <taxon>Streptophyta</taxon>
        <taxon>Embryophyta</taxon>
        <taxon>Tracheophyta</taxon>
        <taxon>Spermatophyta</taxon>
        <taxon>Magnoliopsida</taxon>
        <taxon>Ranunculales</taxon>
        <taxon>Menispermaceae</taxon>
        <taxon>Menispermoideae</taxon>
        <taxon>Cissampelideae</taxon>
        <taxon>Stephania</taxon>
    </lineage>
</organism>
<dbReference type="PANTHER" id="PTHR46250">
    <property type="entry name" value="MYB/SANT-LIKE DNA-BINDING DOMAIN PROTEIN-RELATED"/>
    <property type="match status" value="1"/>
</dbReference>
<dbReference type="Proteomes" id="UP001417504">
    <property type="component" value="Unassembled WGS sequence"/>
</dbReference>
<evidence type="ECO:0000313" key="2">
    <source>
        <dbReference type="Proteomes" id="UP001417504"/>
    </source>
</evidence>
<accession>A0AAP0HID4</accession>
<reference evidence="1 2" key="1">
    <citation type="submission" date="2024-01" db="EMBL/GenBank/DDBJ databases">
        <title>Genome assemblies of Stephania.</title>
        <authorList>
            <person name="Yang L."/>
        </authorList>
    </citation>
    <scope>NUCLEOTIDE SEQUENCE [LARGE SCALE GENOMIC DNA]</scope>
    <source>
        <strain evidence="1">QJT</strain>
        <tissue evidence="1">Leaf</tissue>
    </source>
</reference>
<comment type="caution">
    <text evidence="1">The sequence shown here is derived from an EMBL/GenBank/DDBJ whole genome shotgun (WGS) entry which is preliminary data.</text>
</comment>
<keyword evidence="2" id="KW-1185">Reference proteome</keyword>